<keyword evidence="2" id="KW-1185">Reference proteome</keyword>
<dbReference type="Pfam" id="PF13450">
    <property type="entry name" value="NAD_binding_8"/>
    <property type="match status" value="1"/>
</dbReference>
<accession>A0A4R6RSA4</accession>
<dbReference type="InterPro" id="IPR036188">
    <property type="entry name" value="FAD/NAD-bd_sf"/>
</dbReference>
<organism evidence="1 2">
    <name type="scientific">Leucobacter luti</name>
    <dbReference type="NCBI Taxonomy" id="340320"/>
    <lineage>
        <taxon>Bacteria</taxon>
        <taxon>Bacillati</taxon>
        <taxon>Actinomycetota</taxon>
        <taxon>Actinomycetes</taxon>
        <taxon>Micrococcales</taxon>
        <taxon>Microbacteriaceae</taxon>
        <taxon>Leucobacter</taxon>
    </lineage>
</organism>
<gene>
    <name evidence="1" type="ORF">EDF62_3030</name>
</gene>
<name>A0A4R6RSA4_9MICO</name>
<dbReference type="SUPFAM" id="SSF51905">
    <property type="entry name" value="FAD/NAD(P)-binding domain"/>
    <property type="match status" value="1"/>
</dbReference>
<dbReference type="RefSeq" id="WP_133617595.1">
    <property type="nucleotide sequence ID" value="NZ_SNYA01000008.1"/>
</dbReference>
<sequence>MSFSARAAVIGAGPNGLAAAVTLARAGIPVTVFEAAETIGGGCRTVELVQDGVLHDVCSAIHPLALGTEFFRLFEIDRRVEFVVPDASYANPLDGAAGDRAAIAFRDLDRTAAELGQDGEAYARLYRPLMRRLEGVVDFALGGSMLRWPADLSAALTTALRVAEQGTALWGLRFRAEAAPALISGVAAHSIGTMPNLATAAVGTVLGALGHSTGWPVPVGGSQAITAALAADLIAHGGAIETSRTIATLDELADYDVKLFDTSTRGMLSIAGSVLPAQYRRALARFRFGNAATKVDFVLDGPIPWRDARVAASPTVHLGGTRAEGAASERTVARGRHPEKPYVLLAQPTSFDLGRNPPGVHAVWSYTHVPRGSSVDVSDGVIAQIERFAPGFRDRIVAHAVTTAADLSRYNRNYVGGDFSSGAVTLPQLLSRPVMRTDPWRTPAPGIYFCSSATSPGPGVHGLSGWYAARSILRHEYGLAAPALGK</sequence>
<dbReference type="EMBL" id="SNYA01000008">
    <property type="protein sequence ID" value="TDP89733.1"/>
    <property type="molecule type" value="Genomic_DNA"/>
</dbReference>
<reference evidence="1 2" key="1">
    <citation type="submission" date="2019-03" db="EMBL/GenBank/DDBJ databases">
        <title>Genomic analyses of the natural microbiome of Caenorhabditis elegans.</title>
        <authorList>
            <person name="Samuel B."/>
        </authorList>
    </citation>
    <scope>NUCLEOTIDE SEQUENCE [LARGE SCALE GENOMIC DNA]</scope>
    <source>
        <strain evidence="1 2">JUb18</strain>
    </source>
</reference>
<dbReference type="AlphaFoldDB" id="A0A4R6RSA4"/>
<dbReference type="Proteomes" id="UP000295601">
    <property type="component" value="Unassembled WGS sequence"/>
</dbReference>
<dbReference type="OrthoDB" id="833207at2"/>
<comment type="caution">
    <text evidence="1">The sequence shown here is derived from an EMBL/GenBank/DDBJ whole genome shotgun (WGS) entry which is preliminary data.</text>
</comment>
<dbReference type="Gene3D" id="3.50.50.60">
    <property type="entry name" value="FAD/NAD(P)-binding domain"/>
    <property type="match status" value="1"/>
</dbReference>
<dbReference type="PANTHER" id="PTHR10668">
    <property type="entry name" value="PHYTOENE DEHYDROGENASE"/>
    <property type="match status" value="1"/>
</dbReference>
<dbReference type="PRINTS" id="PR00419">
    <property type="entry name" value="ADXRDTASE"/>
</dbReference>
<protein>
    <submittedName>
        <fullName evidence="1">Phytoene dehydrogenase-like protein</fullName>
    </submittedName>
</protein>
<evidence type="ECO:0000313" key="2">
    <source>
        <dbReference type="Proteomes" id="UP000295601"/>
    </source>
</evidence>
<dbReference type="PANTHER" id="PTHR10668:SF105">
    <property type="entry name" value="DEHYDROGENASE-RELATED"/>
    <property type="match status" value="1"/>
</dbReference>
<proteinExistence type="predicted"/>
<evidence type="ECO:0000313" key="1">
    <source>
        <dbReference type="EMBL" id="TDP89733.1"/>
    </source>
</evidence>